<accession>A0ACC0W724</accession>
<reference evidence="1 2" key="1">
    <citation type="journal article" date="2022" name="bioRxiv">
        <title>The genome of the oomycete Peronosclerospora sorghi, a cosmopolitan pathogen of maize and sorghum, is inflated with dispersed pseudogenes.</title>
        <authorList>
            <person name="Fletcher K."/>
            <person name="Martin F."/>
            <person name="Isakeit T."/>
            <person name="Cavanaugh K."/>
            <person name="Magill C."/>
            <person name="Michelmore R."/>
        </authorList>
    </citation>
    <scope>NUCLEOTIDE SEQUENCE [LARGE SCALE GENOMIC DNA]</scope>
    <source>
        <strain evidence="1">P6</strain>
    </source>
</reference>
<keyword evidence="2" id="KW-1185">Reference proteome</keyword>
<gene>
    <name evidence="1" type="ORF">PsorP6_006793</name>
</gene>
<evidence type="ECO:0000313" key="2">
    <source>
        <dbReference type="Proteomes" id="UP001163321"/>
    </source>
</evidence>
<sequence>MSSPTQQDAAVANANPSGTIQTSASIYLSILGVGVLLFECLRTRFRRAYDVRHQEDEDMFYVSSPRTGVFHWIVAGFRASDQDILDKCGLDTLTFLRFARLGQKLALLAVGCSVVLFPLYATETSSATRGSVDPVTRLSMSNLSEQSDRLWAPTVVAFAMAIYAMRLFVTEYKVYVRCRHQVLSKMEAPQYSVLVNDLPLQWRTRQTLEKYMAKIFPSTIRNVYVALECATLEKVVEQREHVRSALEHVLAEYEASYQRPRHREGRSWIGMFLCKAGSQGHEVDTIDHLEAQLAQLNEDVVQEIQSIEDAQAQLAAQIEEQEHYFHEEEALHSSDSERGWTKTSEKAMQHVDPLHKSLLDCPNFAKQLQHNFGDENESEKKARRREREMSREERERIRRERPIRAVRRAAFVSFTSLTSTQVAQQTLQAEDPVCMAVSPAPHVDDIDWDNIGLHYRTRAIGVLVSSLISALIVLFWTIPTAFVTSLATVESLRHTLPFLNRAFDEYPILQDIFKQLAPLALVALSALAPAVFNLLSEREGHPSKTEVRAALFTKLAYFQLVQNFFVTVIVGTILDSIKEILDQPKKLVAMLGRSMPQQSTFFISYVIVQTGLGFVLELLRVVPLVLSALFALLAPKHTRRERNTPWLGLRDIRQTDPFDPTNALADAFLVLLVTLTFAPIAPLVCYFTWFYFFVAEIVYRRQVLYVYKPTCFAVGAFWPRVFKFCIIALVVAQLTLIGILSLKKAKVPPVFIILLIAIICLFNYHVLTLYPRAAKYLPLMECVRLDSARGYESTAPTFFFLDNVYRQPAMNERVPIRADYRMLVNDYDEETALISPEELCSEDQHLFSHVVEGVEASKIFIRREEKNSFL</sequence>
<dbReference type="Proteomes" id="UP001163321">
    <property type="component" value="Chromosome 4"/>
</dbReference>
<evidence type="ECO:0000313" key="1">
    <source>
        <dbReference type="EMBL" id="KAI9913894.1"/>
    </source>
</evidence>
<protein>
    <submittedName>
        <fullName evidence="1">Uncharacterized protein</fullName>
    </submittedName>
</protein>
<organism evidence="1 2">
    <name type="scientific">Peronosclerospora sorghi</name>
    <dbReference type="NCBI Taxonomy" id="230839"/>
    <lineage>
        <taxon>Eukaryota</taxon>
        <taxon>Sar</taxon>
        <taxon>Stramenopiles</taxon>
        <taxon>Oomycota</taxon>
        <taxon>Peronosporomycetes</taxon>
        <taxon>Peronosporales</taxon>
        <taxon>Peronosporaceae</taxon>
        <taxon>Peronosclerospora</taxon>
    </lineage>
</organism>
<dbReference type="EMBL" id="CM047583">
    <property type="protein sequence ID" value="KAI9913894.1"/>
    <property type="molecule type" value="Genomic_DNA"/>
</dbReference>
<comment type="caution">
    <text evidence="1">The sequence shown here is derived from an EMBL/GenBank/DDBJ whole genome shotgun (WGS) entry which is preliminary data.</text>
</comment>
<name>A0ACC0W724_9STRA</name>
<proteinExistence type="predicted"/>